<dbReference type="Proteomes" id="UP000018817">
    <property type="component" value="Unassembled WGS sequence"/>
</dbReference>
<evidence type="ECO:0000313" key="1">
    <source>
        <dbReference type="EMBL" id="ETM99959.1"/>
    </source>
</evidence>
<accession>W2PIV6</accession>
<reference evidence="1 2" key="2">
    <citation type="submission" date="2013-11" db="EMBL/GenBank/DDBJ databases">
        <title>The Genome Sequence of Phytophthora parasitica INRA-310.</title>
        <authorList>
            <consortium name="The Broad Institute Genomics Platform"/>
            <person name="Russ C."/>
            <person name="Tyler B."/>
            <person name="Panabieres F."/>
            <person name="Shan W."/>
            <person name="Tripathy S."/>
            <person name="Grunwald N."/>
            <person name="Machado M."/>
            <person name="Johnson C.S."/>
            <person name="Arredondo F."/>
            <person name="Hong C."/>
            <person name="Coffey M."/>
            <person name="Young S.K."/>
            <person name="Zeng Q."/>
            <person name="Gargeya S."/>
            <person name="Fitzgerald M."/>
            <person name="Abouelleil A."/>
            <person name="Alvarado L."/>
            <person name="Chapman S.B."/>
            <person name="Gainer-Dewar J."/>
            <person name="Goldberg J."/>
            <person name="Griggs A."/>
            <person name="Gujja S."/>
            <person name="Hansen M."/>
            <person name="Howarth C."/>
            <person name="Imamovic A."/>
            <person name="Ireland A."/>
            <person name="Larimer J."/>
            <person name="McCowan C."/>
            <person name="Murphy C."/>
            <person name="Pearson M."/>
            <person name="Poon T.W."/>
            <person name="Priest M."/>
            <person name="Roberts A."/>
            <person name="Saif S."/>
            <person name="Shea T."/>
            <person name="Sykes S."/>
            <person name="Wortman J."/>
            <person name="Nusbaum C."/>
            <person name="Birren B."/>
        </authorList>
    </citation>
    <scope>NUCLEOTIDE SEQUENCE [LARGE SCALE GENOMIC DNA]</scope>
    <source>
        <strain evidence="1 2">INRA-310</strain>
    </source>
</reference>
<sequence>METGLTIPTPPRAQATARTLQKGHDCERQVSLLTALGTAAVVADKQTKAPKRFHYYIPFVGAVCKYAFENAYEISHRTLHLYRKRMQDGWISANSMATQSIRMRLQLTRP</sequence>
<reference evidence="2" key="1">
    <citation type="submission" date="2011-12" db="EMBL/GenBank/DDBJ databases">
        <authorList>
            <consortium name="The Broad Institute Genome Sequencing Platform"/>
            <person name="Russ C."/>
            <person name="Tyler B."/>
            <person name="Panabieres F."/>
            <person name="Shan W."/>
            <person name="Tripathy S."/>
            <person name="Grunwald N."/>
            <person name="Machado M."/>
            <person name="Young S.K."/>
            <person name="Zeng Q."/>
            <person name="Gargeya S."/>
            <person name="Fitzgerald M."/>
            <person name="Haas B."/>
            <person name="Abouelleil A."/>
            <person name="Alvarado L."/>
            <person name="Arachchi H.M."/>
            <person name="Berlin A."/>
            <person name="Chapman S.B."/>
            <person name="Gearin G."/>
            <person name="Goldberg J."/>
            <person name="Griggs A."/>
            <person name="Gujja S."/>
            <person name="Hansen M."/>
            <person name="Heiman D."/>
            <person name="Howarth C."/>
            <person name="Larimer J."/>
            <person name="Lui A."/>
            <person name="MacDonald P.J.P."/>
            <person name="McCowen C."/>
            <person name="Montmayeur A."/>
            <person name="Murphy C."/>
            <person name="Neiman D."/>
            <person name="Pearson M."/>
            <person name="Priest M."/>
            <person name="Roberts A."/>
            <person name="Saif S."/>
            <person name="Shea T."/>
            <person name="Sisk P."/>
            <person name="Stolte C."/>
            <person name="Sykes S."/>
            <person name="Wortman J."/>
            <person name="Nusbaum C."/>
            <person name="Birren B."/>
        </authorList>
    </citation>
    <scope>NUCLEOTIDE SEQUENCE [LARGE SCALE GENOMIC DNA]</scope>
    <source>
        <strain evidence="2">INRA-310</strain>
    </source>
</reference>
<dbReference type="AlphaFoldDB" id="W2PIV6"/>
<dbReference type="GeneID" id="20192953"/>
<proteinExistence type="predicted"/>
<gene>
    <name evidence="1" type="ORF">PPTG_24354</name>
</gene>
<dbReference type="RefSeq" id="XP_008914774.1">
    <property type="nucleotide sequence ID" value="XM_008916526.1"/>
</dbReference>
<dbReference type="VEuPathDB" id="FungiDB:PPTG_24354"/>
<name>W2PIV6_PHYN3</name>
<protein>
    <submittedName>
        <fullName evidence="1">Uncharacterized protein</fullName>
    </submittedName>
</protein>
<organism evidence="1 2">
    <name type="scientific">Phytophthora nicotianae (strain INRA-310)</name>
    <name type="common">Phytophthora parasitica</name>
    <dbReference type="NCBI Taxonomy" id="761204"/>
    <lineage>
        <taxon>Eukaryota</taxon>
        <taxon>Sar</taxon>
        <taxon>Stramenopiles</taxon>
        <taxon>Oomycota</taxon>
        <taxon>Peronosporomycetes</taxon>
        <taxon>Peronosporales</taxon>
        <taxon>Peronosporaceae</taxon>
        <taxon>Phytophthora</taxon>
    </lineage>
</organism>
<evidence type="ECO:0000313" key="2">
    <source>
        <dbReference type="Proteomes" id="UP000018817"/>
    </source>
</evidence>
<dbReference type="EMBL" id="KI669645">
    <property type="protein sequence ID" value="ETM99959.1"/>
    <property type="molecule type" value="Genomic_DNA"/>
</dbReference>